<protein>
    <submittedName>
        <fullName evidence="7">Uncharacterized protein</fullName>
    </submittedName>
</protein>
<evidence type="ECO:0000313" key="7">
    <source>
        <dbReference type="EMBL" id="CAH2064909.1"/>
    </source>
</evidence>
<keyword evidence="2" id="KW-0862">Zinc</keyword>
<evidence type="ECO:0000256" key="3">
    <source>
        <dbReference type="SAM" id="MobiDB-lite"/>
    </source>
</evidence>
<dbReference type="Gene3D" id="3.40.1800.20">
    <property type="match status" value="1"/>
</dbReference>
<feature type="signal peptide" evidence="4">
    <location>
        <begin position="1"/>
        <end position="18"/>
    </location>
</feature>
<dbReference type="PROSITE" id="PS00028">
    <property type="entry name" value="ZINC_FINGER_C2H2_1"/>
    <property type="match status" value="1"/>
</dbReference>
<feature type="compositionally biased region" description="Basic and acidic residues" evidence="3">
    <location>
        <begin position="364"/>
        <end position="376"/>
    </location>
</feature>
<dbReference type="Pfam" id="PF00096">
    <property type="entry name" value="zf-C2H2"/>
    <property type="match status" value="1"/>
</dbReference>
<organism evidence="7 8">
    <name type="scientific">Iphiclides podalirius</name>
    <name type="common">scarce swallowtail</name>
    <dbReference type="NCBI Taxonomy" id="110791"/>
    <lineage>
        <taxon>Eukaryota</taxon>
        <taxon>Metazoa</taxon>
        <taxon>Ecdysozoa</taxon>
        <taxon>Arthropoda</taxon>
        <taxon>Hexapoda</taxon>
        <taxon>Insecta</taxon>
        <taxon>Pterygota</taxon>
        <taxon>Neoptera</taxon>
        <taxon>Endopterygota</taxon>
        <taxon>Lepidoptera</taxon>
        <taxon>Glossata</taxon>
        <taxon>Ditrysia</taxon>
        <taxon>Papilionoidea</taxon>
        <taxon>Papilionidae</taxon>
        <taxon>Papilioninae</taxon>
        <taxon>Iphiclides</taxon>
    </lineage>
</organism>
<feature type="compositionally biased region" description="Basic and acidic residues" evidence="3">
    <location>
        <begin position="622"/>
        <end position="631"/>
    </location>
</feature>
<evidence type="ECO:0000256" key="1">
    <source>
        <dbReference type="PROSITE-ProRule" id="PRU00042"/>
    </source>
</evidence>
<feature type="binding site" evidence="2">
    <location>
        <position position="185"/>
    </location>
    <ligand>
        <name>Zn(2+)</name>
        <dbReference type="ChEBI" id="CHEBI:29105"/>
    </ligand>
</feature>
<feature type="region of interest" description="Disordered" evidence="3">
    <location>
        <begin position="822"/>
        <end position="1000"/>
    </location>
</feature>
<feature type="compositionally biased region" description="Basic and acidic residues" evidence="3">
    <location>
        <begin position="904"/>
        <end position="954"/>
    </location>
</feature>
<feature type="compositionally biased region" description="Basic and acidic residues" evidence="3">
    <location>
        <begin position="964"/>
        <end position="994"/>
    </location>
</feature>
<dbReference type="SUPFAM" id="SSF57667">
    <property type="entry name" value="beta-beta-alpha zinc fingers"/>
    <property type="match status" value="1"/>
</dbReference>
<feature type="compositionally biased region" description="Acidic residues" evidence="3">
    <location>
        <begin position="767"/>
        <end position="776"/>
    </location>
</feature>
<dbReference type="SMART" id="SM00868">
    <property type="entry name" value="zf-AD"/>
    <property type="match status" value="1"/>
</dbReference>
<feature type="region of interest" description="Disordered" evidence="3">
    <location>
        <begin position="291"/>
        <end position="442"/>
    </location>
</feature>
<evidence type="ECO:0000313" key="8">
    <source>
        <dbReference type="Proteomes" id="UP000837857"/>
    </source>
</evidence>
<dbReference type="Gene3D" id="3.30.160.60">
    <property type="entry name" value="Classic Zinc Finger"/>
    <property type="match status" value="1"/>
</dbReference>
<proteinExistence type="predicted"/>
<feature type="non-terminal residue" evidence="7">
    <location>
        <position position="1"/>
    </location>
</feature>
<name>A0ABN8IS25_9NEOP</name>
<dbReference type="SUPFAM" id="SSF57716">
    <property type="entry name" value="Glucocorticoid receptor-like (DNA-binding domain)"/>
    <property type="match status" value="1"/>
</dbReference>
<feature type="compositionally biased region" description="Basic and acidic residues" evidence="3">
    <location>
        <begin position="343"/>
        <end position="352"/>
    </location>
</feature>
<dbReference type="InterPro" id="IPR012934">
    <property type="entry name" value="Znf_AD"/>
</dbReference>
<feature type="domain" description="C2H2-type" evidence="5">
    <location>
        <begin position="446"/>
        <end position="473"/>
    </location>
</feature>
<dbReference type="PROSITE" id="PS50157">
    <property type="entry name" value="ZINC_FINGER_C2H2_2"/>
    <property type="match status" value="1"/>
</dbReference>
<feature type="region of interest" description="Disordered" evidence="3">
    <location>
        <begin position="751"/>
        <end position="776"/>
    </location>
</feature>
<feature type="compositionally biased region" description="Low complexity" evidence="3">
    <location>
        <begin position="398"/>
        <end position="422"/>
    </location>
</feature>
<keyword evidence="1" id="KW-0863">Zinc-finger</keyword>
<feature type="compositionally biased region" description="Basic and acidic residues" evidence="3">
    <location>
        <begin position="309"/>
        <end position="327"/>
    </location>
</feature>
<feature type="binding site" evidence="2">
    <location>
        <position position="238"/>
    </location>
    <ligand>
        <name>Zn(2+)</name>
        <dbReference type="ChEBI" id="CHEBI:29105"/>
    </ligand>
</feature>
<feature type="compositionally biased region" description="Basic and acidic residues" evidence="3">
    <location>
        <begin position="822"/>
        <end position="836"/>
    </location>
</feature>
<gene>
    <name evidence="7" type="ORF">IPOD504_LOCUS12953</name>
</gene>
<reference evidence="7" key="1">
    <citation type="submission" date="2022-03" db="EMBL/GenBank/DDBJ databases">
        <authorList>
            <person name="Martin H S."/>
        </authorList>
    </citation>
    <scope>NUCLEOTIDE SEQUENCE</scope>
</reference>
<feature type="chain" id="PRO_5045357769" evidence="4">
    <location>
        <begin position="19"/>
        <end position="1115"/>
    </location>
</feature>
<feature type="binding site" evidence="2">
    <location>
        <position position="188"/>
    </location>
    <ligand>
        <name>Zn(2+)</name>
        <dbReference type="ChEBI" id="CHEBI:29105"/>
    </ligand>
</feature>
<feature type="binding site" evidence="2">
    <location>
        <position position="235"/>
    </location>
    <ligand>
        <name>Zn(2+)</name>
        <dbReference type="ChEBI" id="CHEBI:29105"/>
    </ligand>
</feature>
<feature type="compositionally biased region" description="Polar residues" evidence="3">
    <location>
        <begin position="751"/>
        <end position="761"/>
    </location>
</feature>
<dbReference type="Pfam" id="PF07776">
    <property type="entry name" value="zf-AD"/>
    <property type="match status" value="1"/>
</dbReference>
<dbReference type="PROSITE" id="PS51915">
    <property type="entry name" value="ZAD"/>
    <property type="match status" value="1"/>
</dbReference>
<dbReference type="EMBL" id="OW152842">
    <property type="protein sequence ID" value="CAH2064909.1"/>
    <property type="molecule type" value="Genomic_DNA"/>
</dbReference>
<keyword evidence="8" id="KW-1185">Reference proteome</keyword>
<sequence length="1115" mass="124453">MFSIQLLLIFWHYTIVDVAKFQIDGRIDFGPKMHYKLHIAQVTEGILNLALRKNDITNFIENVSSLNAPPRNVSNKIVNKLLDRMGLHSKNSQSLRNEISLANAVQKGFNVDEFIHICNEYKICRTGRSFSDFTAEILSMILRTDDRSVKQASDALTEGFDLDNMDRCVDTNFEQQTIYQIYRACRLCGAGAGYKMPIIQNVVDLDGRDVELRQKIRECVQIEVSQDDKMPPLICELCVDKVNDFYEFFDMCRQTNKRTRHRLGLPPQTLPRGATDDCILGLTEPVYVNEDSNEPISRHRSKVQKAKVKKEPESKSKVVVKVEEKSVRRLTRASVPSPPPAPRETRRSDAQHGKKAPTPLKSILKKEKDIKAEDNGLSRSKRSREDTPEMPTKRVKIAAKPVVRSVAKAVAKPSAKNVAKPSPKNHRGASNPGPREQRAPSAKPHFACHICAKEFPSSLSLAVHQRIHQVKQLKNSRCVTKETRSPSRTRGGKCDKCGRTYLTRKNFLRHESYCTFKKKVSQAVVEPAVLRSLRRVQVRVARCDALLAARGHCRVADLPQEYGLDQRCVYPYISSVRSLRIKSEPGEDFMVDIGEGIKQELEDVGYVHWDSDDSSDQEDSERDFAPKKRTPEPLSTLALKTVFSQRCLGKVPRKRRRIKAEMPVADEPVDRFDDVNDLERIGEAISDKVASIDGLLGDVDDVGTVEKTGTEECRAQNSGEVDCGASGLMEVVGGDCCSVKLESVVGDATGDVSQKSMSSYSPRLEINGDESNAENEMDVSEEVNGELSNTNIKEIKTEMNISIDNVNECIVNNEENNIEVAEKEKVGSDCNQKDSSAEDGVATDEPSQEMGDSYVDSNIVVASESIPNKEVSSEIKIEENDLAQETDDAQTARDTDADEISADETSRNVDAERDGESERKSNIPSERDSNNSDERDSNVPDEKDSNVTEERESNVSDGQESNFPDDRDSNVRDEQDSNIPDERDSNVSVERRGNIPDGFETEWQSVMAEEIEAGDRAASTNGIDAATKREDEIMDEFHASQGYDGGRADVNGREQIDAELEDRRLMEALDAQIGECEGDGACDRDKITLADLLPDKAHEKSLDLDGMADEFAFDP</sequence>
<accession>A0ABN8IS25</accession>
<feature type="compositionally biased region" description="Acidic residues" evidence="3">
    <location>
        <begin position="612"/>
        <end position="621"/>
    </location>
</feature>
<evidence type="ECO:0000259" key="5">
    <source>
        <dbReference type="PROSITE" id="PS50157"/>
    </source>
</evidence>
<dbReference type="Proteomes" id="UP000837857">
    <property type="component" value="Chromosome 30"/>
</dbReference>
<feature type="region of interest" description="Disordered" evidence="3">
    <location>
        <begin position="609"/>
        <end position="631"/>
    </location>
</feature>
<dbReference type="InterPro" id="IPR013087">
    <property type="entry name" value="Znf_C2H2_type"/>
</dbReference>
<dbReference type="InterPro" id="IPR036236">
    <property type="entry name" value="Znf_C2H2_sf"/>
</dbReference>
<evidence type="ECO:0000259" key="6">
    <source>
        <dbReference type="PROSITE" id="PS51915"/>
    </source>
</evidence>
<feature type="compositionally biased region" description="Basic residues" evidence="3">
    <location>
        <begin position="298"/>
        <end position="308"/>
    </location>
</feature>
<keyword evidence="4" id="KW-0732">Signal</keyword>
<evidence type="ECO:0000256" key="2">
    <source>
        <dbReference type="PROSITE-ProRule" id="PRU01263"/>
    </source>
</evidence>
<dbReference type="SMART" id="SM00355">
    <property type="entry name" value="ZnF_C2H2"/>
    <property type="match status" value="2"/>
</dbReference>
<evidence type="ECO:0000256" key="4">
    <source>
        <dbReference type="SAM" id="SignalP"/>
    </source>
</evidence>
<keyword evidence="2" id="KW-0479">Metal-binding</keyword>
<feature type="domain" description="ZAD" evidence="6">
    <location>
        <begin position="183"/>
        <end position="262"/>
    </location>
</feature>